<dbReference type="InterPro" id="IPR008274">
    <property type="entry name" value="AldOxase/xan_DH_MoCoBD1"/>
</dbReference>
<dbReference type="GO" id="GO:0005506">
    <property type="term" value="F:iron ion binding"/>
    <property type="evidence" value="ECO:0007669"/>
    <property type="project" value="InterPro"/>
</dbReference>
<protein>
    <submittedName>
        <fullName evidence="2">Aldehyde oxidase</fullName>
    </submittedName>
</protein>
<gene>
    <name evidence="2" type="ORF">DI565_20070</name>
</gene>
<organism evidence="2 3">
    <name type="scientific">Ancylobacter novellus</name>
    <name type="common">Thiobacillus novellus</name>
    <dbReference type="NCBI Taxonomy" id="921"/>
    <lineage>
        <taxon>Bacteria</taxon>
        <taxon>Pseudomonadati</taxon>
        <taxon>Pseudomonadota</taxon>
        <taxon>Alphaproteobacteria</taxon>
        <taxon>Hyphomicrobiales</taxon>
        <taxon>Xanthobacteraceae</taxon>
        <taxon>Ancylobacter</taxon>
    </lineage>
</organism>
<sequence length="744" mass="79647">MSNVHPYVGRAHPRVDGALKVTGRAKYAAEFFADDMVYAAAVPATIAKGRIAGIDLSAAKAAPGVVDILTHENRPELPASDEPYLNDMVAVPGSPFRPLYDDRILYSGQPIALVIADTHENARHAAALVTATYEAETPTVDVADARHEAYDTFDPRDGIPPPPPPRGAAEATFKGSDIKLSESYRVAPEHHNPMELMATTVVWEGDGELTIHTKTQGVNNPKNYICAVLGLDPEKVRVTSPFVGGAFGMALRPHYDLLLATMAALKQERSVRLVLTRGQMYTMGWRPDTLQTVSLSAQDDGTLTSIAHHAIQATSRYEDYQEPTVNWSGLLYACPNVTLKYELAKIDVSTPSDMRAPGAALGLYALEVAMDELSYRLGMDPLELRMKNYAEKDQNDDKPFSSKELKAAYEQGAERFGWKDRDPEPRSMRDGKELVGLGMATGCWEAMMMPHSARATLSADGKLKVACGTADIGTGTYTILAQIAADAFDLNMEDVSAEVGDTDLPMAPPEGGSWGAASAGNAVRIACGELKKELLTLARGLDDSPLANAGLDHVVFSNGRISLVSDAGRSVSYADAIAASGGGEVKAEGSFAPDEEFAEKFAAFTHSAVFAEVRVDEQLGVVRVKRIVSAIAAGKILNLATARSQILGGVVMGIGMALHEETMWDKTLGRVVNANLGEYHMPAHADVQNIDVIFVEEDDKANPLGIKGLGEIGIVGAAAAIANAVFHATGKRVRELPITIDKLL</sequence>
<dbReference type="Pfam" id="PF02738">
    <property type="entry name" value="MoCoBD_1"/>
    <property type="match status" value="1"/>
</dbReference>
<dbReference type="Proteomes" id="UP000249577">
    <property type="component" value="Unassembled WGS sequence"/>
</dbReference>
<dbReference type="Gene3D" id="3.90.1170.50">
    <property type="entry name" value="Aldehyde oxidase/xanthine dehydrogenase, a/b hammerhead"/>
    <property type="match status" value="1"/>
</dbReference>
<comment type="caution">
    <text evidence="2">The sequence shown here is derived from an EMBL/GenBank/DDBJ whole genome shotgun (WGS) entry which is preliminary data.</text>
</comment>
<dbReference type="SUPFAM" id="SSF54665">
    <property type="entry name" value="CO dehydrogenase molybdoprotein N-domain-like"/>
    <property type="match status" value="1"/>
</dbReference>
<evidence type="ECO:0000313" key="2">
    <source>
        <dbReference type="EMBL" id="PZQ10194.1"/>
    </source>
</evidence>
<dbReference type="SUPFAM" id="SSF56003">
    <property type="entry name" value="Molybdenum cofactor-binding domain"/>
    <property type="match status" value="1"/>
</dbReference>
<accession>A0A2W5K3X4</accession>
<evidence type="ECO:0000313" key="3">
    <source>
        <dbReference type="Proteomes" id="UP000249577"/>
    </source>
</evidence>
<reference evidence="2 3" key="1">
    <citation type="submission" date="2017-08" db="EMBL/GenBank/DDBJ databases">
        <title>Infants hospitalized years apart are colonized by the same room-sourced microbial strains.</title>
        <authorList>
            <person name="Brooks B."/>
            <person name="Olm M.R."/>
            <person name="Firek B.A."/>
            <person name="Baker R."/>
            <person name="Thomas B.C."/>
            <person name="Morowitz M.J."/>
            <person name="Banfield J.F."/>
        </authorList>
    </citation>
    <scope>NUCLEOTIDE SEQUENCE [LARGE SCALE GENOMIC DNA]</scope>
    <source>
        <strain evidence="2">S2_005_003_R2_43</strain>
    </source>
</reference>
<dbReference type="InterPro" id="IPR016208">
    <property type="entry name" value="Ald_Oxase/xanthine_DH-like"/>
</dbReference>
<dbReference type="InterPro" id="IPR037165">
    <property type="entry name" value="AldOxase/xan_DH_Mopterin-bd_sf"/>
</dbReference>
<evidence type="ECO:0000259" key="1">
    <source>
        <dbReference type="SMART" id="SM01008"/>
    </source>
</evidence>
<name>A0A2W5K3X4_ANCNO</name>
<dbReference type="Pfam" id="PF20256">
    <property type="entry name" value="MoCoBD_2"/>
    <property type="match status" value="1"/>
</dbReference>
<dbReference type="Gene3D" id="3.30.365.10">
    <property type="entry name" value="Aldehyde oxidase/xanthine dehydrogenase, molybdopterin binding domain"/>
    <property type="match status" value="4"/>
</dbReference>
<dbReference type="AlphaFoldDB" id="A0A2W5K3X4"/>
<dbReference type="PANTHER" id="PTHR11908:SF153">
    <property type="entry name" value="DEHYDROGENASE"/>
    <property type="match status" value="1"/>
</dbReference>
<dbReference type="Pfam" id="PF01315">
    <property type="entry name" value="Ald_Xan_dh_C"/>
    <property type="match status" value="1"/>
</dbReference>
<dbReference type="GO" id="GO:0016491">
    <property type="term" value="F:oxidoreductase activity"/>
    <property type="evidence" value="ECO:0007669"/>
    <property type="project" value="InterPro"/>
</dbReference>
<feature type="domain" description="Aldehyde oxidase/xanthine dehydrogenase a/b hammerhead" evidence="1">
    <location>
        <begin position="22"/>
        <end position="137"/>
    </location>
</feature>
<proteinExistence type="predicted"/>
<dbReference type="PANTHER" id="PTHR11908">
    <property type="entry name" value="XANTHINE DEHYDROGENASE"/>
    <property type="match status" value="1"/>
</dbReference>
<dbReference type="InterPro" id="IPR036856">
    <property type="entry name" value="Ald_Oxase/Xan_DH_a/b_sf"/>
</dbReference>
<dbReference type="InterPro" id="IPR046867">
    <property type="entry name" value="AldOxase/xan_DH_MoCoBD2"/>
</dbReference>
<dbReference type="InterPro" id="IPR000674">
    <property type="entry name" value="Ald_Oxase/Xan_DH_a/b"/>
</dbReference>
<dbReference type="SMART" id="SM01008">
    <property type="entry name" value="Ald_Xan_dh_C"/>
    <property type="match status" value="1"/>
</dbReference>
<dbReference type="EMBL" id="QFPN01000018">
    <property type="protein sequence ID" value="PZQ10194.1"/>
    <property type="molecule type" value="Genomic_DNA"/>
</dbReference>